<name>D7G0V3_ECTSI</name>
<accession>D7G0V3</accession>
<feature type="compositionally biased region" description="Gly residues" evidence="1">
    <location>
        <begin position="439"/>
        <end position="452"/>
    </location>
</feature>
<evidence type="ECO:0000313" key="3">
    <source>
        <dbReference type="Proteomes" id="UP000002630"/>
    </source>
</evidence>
<dbReference type="GO" id="GO:0071209">
    <property type="term" value="F:U7 snRNA binding"/>
    <property type="evidence" value="ECO:0007669"/>
    <property type="project" value="InterPro"/>
</dbReference>
<feature type="compositionally biased region" description="Basic and acidic residues" evidence="1">
    <location>
        <begin position="78"/>
        <end position="90"/>
    </location>
</feature>
<keyword evidence="3" id="KW-1185">Reference proteome</keyword>
<feature type="region of interest" description="Disordered" evidence="1">
    <location>
        <begin position="434"/>
        <end position="630"/>
    </location>
</feature>
<feature type="compositionally biased region" description="Low complexity" evidence="1">
    <location>
        <begin position="513"/>
        <end position="526"/>
    </location>
</feature>
<feature type="compositionally biased region" description="Basic residues" evidence="1">
    <location>
        <begin position="607"/>
        <end position="617"/>
    </location>
</feature>
<dbReference type="InterPro" id="IPR039267">
    <property type="entry name" value="Lsm11"/>
</dbReference>
<sequence length="653" mass="68859">MGEPRTSLWSRLVVFYSVNKRDQLNAKVMAEIVAKYGSKEKELSARLLKKYSRPLPPSVASQDLRRVLLEFGMEDEDLARGKPSDPDRRASPLSPTGAMSTAAAGAGTAGTGVAGREPTARDNEKLGRGEGAGSSPKGDELNFRSKFFDPLQALLHKTLRPPFPKEPALDNLAKFYRMLPKPHASTGPTATAGGATATEAGATAAVVGGAADSRSGVDYFGAGPRSGGAGVIPPPNAAGSPRGSHQARETWPTSGGGRVRYSPLVRSAADMERADKDMASRRRLAEGALAGDAEADPADFAEERFNPVKRIVQEYAGSGPYSLLYRLHEENRRASVMIRRVNSIRGTCTGLIRAFDRHMNLLLVDVRENYTAFVPARGPRPPPKQPSPKPAEEEDPIDRDAAAASKVTGFEGLGGGGSGDGGYAGAGGVAGSRDARGPEGLGKVTGGAGGAGAADDEKFVGISPADGSEQRAATAWSVTGTGGFKGGRIRGEVAGDAGGRSERIDPRDRRMPVAAVAAASGAATEEACSDETREGGARTATRTKLLPQEWGVTPEREEKDPTRRTPDAEEQRPRPPLPPAGRQGGDVNRGEGRGGGATGEIPAAEVRKKKSTRRSRSKGPWTGERKPVARRRYLKQLLIRGDNVVMIWEAPKS</sequence>
<dbReference type="Gene3D" id="2.30.30.100">
    <property type="match status" value="2"/>
</dbReference>
<evidence type="ECO:0000256" key="1">
    <source>
        <dbReference type="SAM" id="MobiDB-lite"/>
    </source>
</evidence>
<feature type="compositionally biased region" description="Low complexity" evidence="1">
    <location>
        <begin position="96"/>
        <end position="106"/>
    </location>
</feature>
<protein>
    <submittedName>
        <fullName evidence="2">Protein with LSm motif. Putative LSm11</fullName>
    </submittedName>
</protein>
<feature type="compositionally biased region" description="Pro residues" evidence="1">
    <location>
        <begin position="378"/>
        <end position="389"/>
    </location>
</feature>
<dbReference type="PANTHER" id="PTHR21415">
    <property type="entry name" value="U7 SNRNA-ASSOCIATED SM-LIKE PROTEIN LSM11"/>
    <property type="match status" value="1"/>
</dbReference>
<feature type="region of interest" description="Disordered" evidence="1">
    <location>
        <begin position="234"/>
        <end position="259"/>
    </location>
</feature>
<feature type="region of interest" description="Disordered" evidence="1">
    <location>
        <begin position="77"/>
        <end position="143"/>
    </location>
</feature>
<dbReference type="PANTHER" id="PTHR21415:SF1">
    <property type="entry name" value="U7 SNRNA-ASSOCIATED SM-LIKE PROTEIN LSM11"/>
    <property type="match status" value="1"/>
</dbReference>
<dbReference type="STRING" id="2880.D7G0V3"/>
<dbReference type="EMBL" id="FN649760">
    <property type="protein sequence ID" value="CBJ26697.1"/>
    <property type="molecule type" value="Genomic_DNA"/>
</dbReference>
<dbReference type="SUPFAM" id="SSF50182">
    <property type="entry name" value="Sm-like ribonucleoproteins"/>
    <property type="match status" value="1"/>
</dbReference>
<dbReference type="GO" id="GO:0005683">
    <property type="term" value="C:U7 snRNP"/>
    <property type="evidence" value="ECO:0007669"/>
    <property type="project" value="TreeGrafter"/>
</dbReference>
<feature type="region of interest" description="Disordered" evidence="1">
    <location>
        <begin position="373"/>
        <end position="396"/>
    </location>
</feature>
<feature type="compositionally biased region" description="Basic and acidic residues" evidence="1">
    <location>
        <begin position="554"/>
        <end position="573"/>
    </location>
</feature>
<feature type="compositionally biased region" description="Basic and acidic residues" evidence="1">
    <location>
        <begin position="118"/>
        <end position="128"/>
    </location>
</feature>
<reference evidence="2 3" key="1">
    <citation type="journal article" date="2010" name="Nature">
        <title>The Ectocarpus genome and the independent evolution of multicellularity in brown algae.</title>
        <authorList>
            <person name="Cock J.M."/>
            <person name="Sterck L."/>
            <person name="Rouze P."/>
            <person name="Scornet D."/>
            <person name="Allen A.E."/>
            <person name="Amoutzias G."/>
            <person name="Anthouard V."/>
            <person name="Artiguenave F."/>
            <person name="Aury J.M."/>
            <person name="Badger J.H."/>
            <person name="Beszteri B."/>
            <person name="Billiau K."/>
            <person name="Bonnet E."/>
            <person name="Bothwell J.H."/>
            <person name="Bowler C."/>
            <person name="Boyen C."/>
            <person name="Brownlee C."/>
            <person name="Carrano C.J."/>
            <person name="Charrier B."/>
            <person name="Cho G.Y."/>
            <person name="Coelho S.M."/>
            <person name="Collen J."/>
            <person name="Corre E."/>
            <person name="Da Silva C."/>
            <person name="Delage L."/>
            <person name="Delaroque N."/>
            <person name="Dittami S.M."/>
            <person name="Doulbeau S."/>
            <person name="Elias M."/>
            <person name="Farnham G."/>
            <person name="Gachon C.M."/>
            <person name="Gschloessl B."/>
            <person name="Heesch S."/>
            <person name="Jabbari K."/>
            <person name="Jubin C."/>
            <person name="Kawai H."/>
            <person name="Kimura K."/>
            <person name="Kloareg B."/>
            <person name="Kupper F.C."/>
            <person name="Lang D."/>
            <person name="Le Bail A."/>
            <person name="Leblanc C."/>
            <person name="Lerouge P."/>
            <person name="Lohr M."/>
            <person name="Lopez P.J."/>
            <person name="Martens C."/>
            <person name="Maumus F."/>
            <person name="Michel G."/>
            <person name="Miranda-Saavedra D."/>
            <person name="Morales J."/>
            <person name="Moreau H."/>
            <person name="Motomura T."/>
            <person name="Nagasato C."/>
            <person name="Napoli C.A."/>
            <person name="Nelson D.R."/>
            <person name="Nyvall-Collen P."/>
            <person name="Peters A.F."/>
            <person name="Pommier C."/>
            <person name="Potin P."/>
            <person name="Poulain J."/>
            <person name="Quesneville H."/>
            <person name="Read B."/>
            <person name="Rensing S.A."/>
            <person name="Ritter A."/>
            <person name="Rousvoal S."/>
            <person name="Samanta M."/>
            <person name="Samson G."/>
            <person name="Schroeder D.C."/>
            <person name="Segurens B."/>
            <person name="Strittmatter M."/>
            <person name="Tonon T."/>
            <person name="Tregear J.W."/>
            <person name="Valentin K."/>
            <person name="von Dassow P."/>
            <person name="Yamagishi T."/>
            <person name="Van de Peer Y."/>
            <person name="Wincker P."/>
        </authorList>
    </citation>
    <scope>NUCLEOTIDE SEQUENCE [LARGE SCALE GENOMIC DNA]</scope>
    <source>
        <strain evidence="3">Ec32 / CCAP1310/4</strain>
    </source>
</reference>
<feature type="compositionally biased region" description="Basic and acidic residues" evidence="1">
    <location>
        <begin position="489"/>
        <end position="511"/>
    </location>
</feature>
<dbReference type="AlphaFoldDB" id="D7G0V3"/>
<gene>
    <name evidence="2" type="primary">LSm11</name>
    <name evidence="2" type="ORF">Esi_0042_0022</name>
</gene>
<evidence type="ECO:0000313" key="2">
    <source>
        <dbReference type="EMBL" id="CBJ26697.1"/>
    </source>
</evidence>
<organism evidence="2 3">
    <name type="scientific">Ectocarpus siliculosus</name>
    <name type="common">Brown alga</name>
    <name type="synonym">Conferva siliculosa</name>
    <dbReference type="NCBI Taxonomy" id="2880"/>
    <lineage>
        <taxon>Eukaryota</taxon>
        <taxon>Sar</taxon>
        <taxon>Stramenopiles</taxon>
        <taxon>Ochrophyta</taxon>
        <taxon>PX clade</taxon>
        <taxon>Phaeophyceae</taxon>
        <taxon>Ectocarpales</taxon>
        <taxon>Ectocarpaceae</taxon>
        <taxon>Ectocarpus</taxon>
    </lineage>
</organism>
<dbReference type="Proteomes" id="UP000002630">
    <property type="component" value="Unassembled WGS sequence"/>
</dbReference>
<dbReference type="InterPro" id="IPR010920">
    <property type="entry name" value="LSM_dom_sf"/>
</dbReference>
<dbReference type="OrthoDB" id="437526at2759"/>
<proteinExistence type="predicted"/>
<dbReference type="GO" id="GO:0006398">
    <property type="term" value="P:mRNA 3'-end processing by stem-loop binding and cleavage"/>
    <property type="evidence" value="ECO:0007669"/>
    <property type="project" value="TreeGrafter"/>
</dbReference>
<dbReference type="InParanoid" id="D7G0V3"/>